<evidence type="ECO:0000313" key="3">
    <source>
        <dbReference type="Proteomes" id="UP000886595"/>
    </source>
</evidence>
<protein>
    <submittedName>
        <fullName evidence="2">Uncharacterized protein</fullName>
    </submittedName>
</protein>
<name>A0A8X8B7Z2_BRACI</name>
<feature type="transmembrane region" description="Helical" evidence="1">
    <location>
        <begin position="44"/>
        <end position="67"/>
    </location>
</feature>
<dbReference type="OrthoDB" id="1118311at2759"/>
<dbReference type="AlphaFoldDB" id="A0A8X8B7Z2"/>
<evidence type="ECO:0000256" key="1">
    <source>
        <dbReference type="SAM" id="Phobius"/>
    </source>
</evidence>
<proteinExistence type="predicted"/>
<reference evidence="2 3" key="1">
    <citation type="submission" date="2020-02" db="EMBL/GenBank/DDBJ databases">
        <authorList>
            <person name="Ma Q."/>
            <person name="Huang Y."/>
            <person name="Song X."/>
            <person name="Pei D."/>
        </authorList>
    </citation>
    <scope>NUCLEOTIDE SEQUENCE [LARGE SCALE GENOMIC DNA]</scope>
    <source>
        <strain evidence="2">Sxm20200214</strain>
        <tissue evidence="2">Leaf</tissue>
    </source>
</reference>
<organism evidence="2 3">
    <name type="scientific">Brassica carinata</name>
    <name type="common">Ethiopian mustard</name>
    <name type="synonym">Abyssinian cabbage</name>
    <dbReference type="NCBI Taxonomy" id="52824"/>
    <lineage>
        <taxon>Eukaryota</taxon>
        <taxon>Viridiplantae</taxon>
        <taxon>Streptophyta</taxon>
        <taxon>Embryophyta</taxon>
        <taxon>Tracheophyta</taxon>
        <taxon>Spermatophyta</taxon>
        <taxon>Magnoliopsida</taxon>
        <taxon>eudicotyledons</taxon>
        <taxon>Gunneridae</taxon>
        <taxon>Pentapetalae</taxon>
        <taxon>rosids</taxon>
        <taxon>malvids</taxon>
        <taxon>Brassicales</taxon>
        <taxon>Brassicaceae</taxon>
        <taxon>Brassiceae</taxon>
        <taxon>Brassica</taxon>
    </lineage>
</organism>
<keyword evidence="1" id="KW-1133">Transmembrane helix</keyword>
<keyword evidence="3" id="KW-1185">Reference proteome</keyword>
<feature type="transmembrane region" description="Helical" evidence="1">
    <location>
        <begin position="79"/>
        <end position="100"/>
    </location>
</feature>
<keyword evidence="1" id="KW-0472">Membrane</keyword>
<gene>
    <name evidence="2" type="ORF">Bca52824_010802</name>
</gene>
<dbReference type="EMBL" id="JAAMPC010000002">
    <property type="protein sequence ID" value="KAG2328074.1"/>
    <property type="molecule type" value="Genomic_DNA"/>
</dbReference>
<keyword evidence="1" id="KW-0812">Transmembrane</keyword>
<accession>A0A8X8B7Z2</accession>
<evidence type="ECO:0000313" key="2">
    <source>
        <dbReference type="EMBL" id="KAG2328074.1"/>
    </source>
</evidence>
<comment type="caution">
    <text evidence="2">The sequence shown here is derived from an EMBL/GenBank/DDBJ whole genome shotgun (WGS) entry which is preliminary data.</text>
</comment>
<feature type="transmembrane region" description="Helical" evidence="1">
    <location>
        <begin position="21"/>
        <end position="38"/>
    </location>
</feature>
<dbReference type="Proteomes" id="UP000886595">
    <property type="component" value="Unassembled WGS sequence"/>
</dbReference>
<sequence length="101" mass="11719">MSCTNIRIYKEEELPLPARRAGYSVVLMVSMFYFTYYYSTIDALIYVCSLFVFCTFCFGLISALNGYGLGDWLDRERSFGWVVAFAFLFTKLMFPINGIYV</sequence>